<feature type="region of interest" description="Disordered" evidence="1">
    <location>
        <begin position="1"/>
        <end position="78"/>
    </location>
</feature>
<evidence type="ECO:0000313" key="3">
    <source>
        <dbReference type="Proteomes" id="UP000439903"/>
    </source>
</evidence>
<dbReference type="OrthoDB" id="10474012at2759"/>
<protein>
    <submittedName>
        <fullName evidence="2">Uncharacterized protein</fullName>
    </submittedName>
</protein>
<feature type="compositionally biased region" description="Polar residues" evidence="1">
    <location>
        <begin position="64"/>
        <end position="78"/>
    </location>
</feature>
<accession>A0A8H3X3E3</accession>
<name>A0A8H3X3E3_GIGMA</name>
<keyword evidence="3" id="KW-1185">Reference proteome</keyword>
<evidence type="ECO:0000256" key="1">
    <source>
        <dbReference type="SAM" id="MobiDB-lite"/>
    </source>
</evidence>
<dbReference type="Proteomes" id="UP000439903">
    <property type="component" value="Unassembled WGS sequence"/>
</dbReference>
<dbReference type="AlphaFoldDB" id="A0A8H3X3E3"/>
<comment type="caution">
    <text evidence="2">The sequence shown here is derived from an EMBL/GenBank/DDBJ whole genome shotgun (WGS) entry which is preliminary data.</text>
</comment>
<proteinExistence type="predicted"/>
<sequence>MNNSDIDMNSERVKSPDAGYESDCIVIQSPKADWQNEQPNSAYEVDNMSYSPGALSTEEEVTPGGSNNTNQQVSKRSS</sequence>
<organism evidence="2 3">
    <name type="scientific">Gigaspora margarita</name>
    <dbReference type="NCBI Taxonomy" id="4874"/>
    <lineage>
        <taxon>Eukaryota</taxon>
        <taxon>Fungi</taxon>
        <taxon>Fungi incertae sedis</taxon>
        <taxon>Mucoromycota</taxon>
        <taxon>Glomeromycotina</taxon>
        <taxon>Glomeromycetes</taxon>
        <taxon>Diversisporales</taxon>
        <taxon>Gigasporaceae</taxon>
        <taxon>Gigaspora</taxon>
    </lineage>
</organism>
<evidence type="ECO:0000313" key="2">
    <source>
        <dbReference type="EMBL" id="KAF0400044.1"/>
    </source>
</evidence>
<gene>
    <name evidence="2" type="ORF">F8M41_009613</name>
</gene>
<reference evidence="2 3" key="1">
    <citation type="journal article" date="2019" name="Environ. Microbiol.">
        <title>At the nexus of three kingdoms: the genome of the mycorrhizal fungus Gigaspora margarita provides insights into plant, endobacterial and fungal interactions.</title>
        <authorList>
            <person name="Venice F."/>
            <person name="Ghignone S."/>
            <person name="Salvioli di Fossalunga A."/>
            <person name="Amselem J."/>
            <person name="Novero M."/>
            <person name="Xianan X."/>
            <person name="Sedzielewska Toro K."/>
            <person name="Morin E."/>
            <person name="Lipzen A."/>
            <person name="Grigoriev I.V."/>
            <person name="Henrissat B."/>
            <person name="Martin F.M."/>
            <person name="Bonfante P."/>
        </authorList>
    </citation>
    <scope>NUCLEOTIDE SEQUENCE [LARGE SCALE GENOMIC DNA]</scope>
    <source>
        <strain evidence="2 3">BEG34</strain>
    </source>
</reference>
<dbReference type="EMBL" id="WTPW01002043">
    <property type="protein sequence ID" value="KAF0400044.1"/>
    <property type="molecule type" value="Genomic_DNA"/>
</dbReference>